<protein>
    <recommendedName>
        <fullName evidence="4">CCHC-type domain-containing protein</fullName>
    </recommendedName>
</protein>
<dbReference type="Proteomes" id="UP001642483">
    <property type="component" value="Unassembled WGS sequence"/>
</dbReference>
<proteinExistence type="predicted"/>
<reference evidence="2 3" key="1">
    <citation type="submission" date="2024-02" db="EMBL/GenBank/DDBJ databases">
        <authorList>
            <person name="Daric V."/>
            <person name="Darras S."/>
        </authorList>
    </citation>
    <scope>NUCLEOTIDE SEQUENCE [LARGE SCALE GENOMIC DNA]</scope>
</reference>
<feature type="compositionally biased region" description="Basic and acidic residues" evidence="1">
    <location>
        <begin position="211"/>
        <end position="223"/>
    </location>
</feature>
<feature type="compositionally biased region" description="Basic and acidic residues" evidence="1">
    <location>
        <begin position="188"/>
        <end position="199"/>
    </location>
</feature>
<feature type="region of interest" description="Disordered" evidence="1">
    <location>
        <begin position="106"/>
        <end position="230"/>
    </location>
</feature>
<organism evidence="2 3">
    <name type="scientific">Clavelina lepadiformis</name>
    <name type="common">Light-bulb sea squirt</name>
    <name type="synonym">Ascidia lepadiformis</name>
    <dbReference type="NCBI Taxonomy" id="159417"/>
    <lineage>
        <taxon>Eukaryota</taxon>
        <taxon>Metazoa</taxon>
        <taxon>Chordata</taxon>
        <taxon>Tunicata</taxon>
        <taxon>Ascidiacea</taxon>
        <taxon>Aplousobranchia</taxon>
        <taxon>Clavelinidae</taxon>
        <taxon>Clavelina</taxon>
    </lineage>
</organism>
<evidence type="ECO:0000313" key="2">
    <source>
        <dbReference type="EMBL" id="CAK8678531.1"/>
    </source>
</evidence>
<gene>
    <name evidence="2" type="ORF">CVLEPA_LOCUS8454</name>
</gene>
<evidence type="ECO:0000256" key="1">
    <source>
        <dbReference type="SAM" id="MobiDB-lite"/>
    </source>
</evidence>
<feature type="compositionally biased region" description="Polar residues" evidence="1">
    <location>
        <begin position="140"/>
        <end position="154"/>
    </location>
</feature>
<evidence type="ECO:0000313" key="3">
    <source>
        <dbReference type="Proteomes" id="UP001642483"/>
    </source>
</evidence>
<comment type="caution">
    <text evidence="2">The sequence shown here is derived from an EMBL/GenBank/DDBJ whole genome shotgun (WGS) entry which is preliminary data.</text>
</comment>
<keyword evidence="3" id="KW-1185">Reference proteome</keyword>
<accession>A0ABP0FII2</accession>
<sequence length="305" mass="35040">MKTVGIVLSEAHGRDRIRGVKDGRRIFRVLKEDLLKAKPPSFVYFGHYKCIVEYEGQAKTCHYCAESTHLVKDCPYKTRNPEVVNESWEKVSGNKRSTGKVTFRQLNSAEEERPYSPSKEIFPSLPISTDERNKHRHSTPKNGNKSHVNKTMENSQHEHSYYDNNDSLDEINSTKGEQFDDIDALSQENERYKRERSDDSSVTIDIPPGQKVKEDAESERSAEPDESEVFDDIESTGLECQCGEKVLKPTANMYVFCHMCPLVYYRCDCITNNIKFVHKLRQGMCDKCNCRYVPDVLDMNATAMV</sequence>
<name>A0ABP0FII2_CLALP</name>
<dbReference type="EMBL" id="CAWYQH010000057">
    <property type="protein sequence ID" value="CAK8678531.1"/>
    <property type="molecule type" value="Genomic_DNA"/>
</dbReference>
<evidence type="ECO:0008006" key="4">
    <source>
        <dbReference type="Google" id="ProtNLM"/>
    </source>
</evidence>
<feature type="compositionally biased region" description="Polar residues" evidence="1">
    <location>
        <begin position="162"/>
        <end position="176"/>
    </location>
</feature>